<dbReference type="Pfam" id="PF02405">
    <property type="entry name" value="MlaE"/>
    <property type="match status" value="1"/>
</dbReference>
<dbReference type="PANTHER" id="PTHR30188:SF4">
    <property type="entry name" value="PROTEIN TRIGALACTOSYLDIACYLGLYCEROL 1, CHLOROPLASTIC"/>
    <property type="match status" value="1"/>
</dbReference>
<reference evidence="8" key="1">
    <citation type="submission" date="2021-04" db="EMBL/GenBank/DDBJ databases">
        <title>Luteolibacter sp. 32A isolated from the skin of an Anderson's salamander (Ambystoma andersonii).</title>
        <authorList>
            <person name="Spergser J."/>
            <person name="Busse H.-J."/>
        </authorList>
    </citation>
    <scope>NUCLEOTIDE SEQUENCE</scope>
    <source>
        <strain evidence="8">32A</strain>
    </source>
</reference>
<name>A0A975J244_9BACT</name>
<feature type="transmembrane region" description="Helical" evidence="7">
    <location>
        <begin position="21"/>
        <end position="39"/>
    </location>
</feature>
<comment type="subcellular location">
    <subcellularLocation>
        <location evidence="1">Membrane</location>
        <topology evidence="1">Multi-pass membrane protein</topology>
    </subcellularLocation>
</comment>
<dbReference type="GO" id="GO:0043190">
    <property type="term" value="C:ATP-binding cassette (ABC) transporter complex"/>
    <property type="evidence" value="ECO:0007669"/>
    <property type="project" value="InterPro"/>
</dbReference>
<evidence type="ECO:0000256" key="6">
    <source>
        <dbReference type="ARBA" id="ARBA00023136"/>
    </source>
</evidence>
<dbReference type="NCBIfam" id="TIGR00056">
    <property type="entry name" value="MlaE family lipid ABC transporter permease subunit"/>
    <property type="match status" value="1"/>
</dbReference>
<evidence type="ECO:0000256" key="1">
    <source>
        <dbReference type="ARBA" id="ARBA00004141"/>
    </source>
</evidence>
<dbReference type="PANTHER" id="PTHR30188">
    <property type="entry name" value="ABC TRANSPORTER PERMEASE PROTEIN-RELATED"/>
    <property type="match status" value="1"/>
</dbReference>
<feature type="transmembrane region" description="Helical" evidence="7">
    <location>
        <begin position="59"/>
        <end position="78"/>
    </location>
</feature>
<evidence type="ECO:0000256" key="2">
    <source>
        <dbReference type="ARBA" id="ARBA00007556"/>
    </source>
</evidence>
<dbReference type="KEGG" id="lamb:KBB96_06840"/>
<keyword evidence="5 7" id="KW-1133">Transmembrane helix</keyword>
<evidence type="ECO:0000256" key="5">
    <source>
        <dbReference type="ARBA" id="ARBA00022989"/>
    </source>
</evidence>
<evidence type="ECO:0000256" key="7">
    <source>
        <dbReference type="RuleBase" id="RU362044"/>
    </source>
</evidence>
<feature type="transmembrane region" description="Helical" evidence="7">
    <location>
        <begin position="240"/>
        <end position="262"/>
    </location>
</feature>
<keyword evidence="6 7" id="KW-0472">Membrane</keyword>
<organism evidence="8 9">
    <name type="scientific">Luteolibacter ambystomatis</name>
    <dbReference type="NCBI Taxonomy" id="2824561"/>
    <lineage>
        <taxon>Bacteria</taxon>
        <taxon>Pseudomonadati</taxon>
        <taxon>Verrucomicrobiota</taxon>
        <taxon>Verrucomicrobiia</taxon>
        <taxon>Verrucomicrobiales</taxon>
        <taxon>Verrucomicrobiaceae</taxon>
        <taxon>Luteolibacter</taxon>
    </lineage>
</organism>
<dbReference type="EMBL" id="CP073100">
    <property type="protein sequence ID" value="QUE52604.1"/>
    <property type="molecule type" value="Genomic_DNA"/>
</dbReference>
<accession>A0A975J244</accession>
<protein>
    <submittedName>
        <fullName evidence="8">ABC transporter permease</fullName>
    </submittedName>
</protein>
<evidence type="ECO:0000256" key="4">
    <source>
        <dbReference type="ARBA" id="ARBA00022692"/>
    </source>
</evidence>
<evidence type="ECO:0000313" key="8">
    <source>
        <dbReference type="EMBL" id="QUE52604.1"/>
    </source>
</evidence>
<feature type="transmembrane region" description="Helical" evidence="7">
    <location>
        <begin position="200"/>
        <end position="219"/>
    </location>
</feature>
<evidence type="ECO:0000256" key="3">
    <source>
        <dbReference type="ARBA" id="ARBA00022448"/>
    </source>
</evidence>
<dbReference type="AlphaFoldDB" id="A0A975J244"/>
<dbReference type="Proteomes" id="UP000676169">
    <property type="component" value="Chromosome"/>
</dbReference>
<gene>
    <name evidence="8" type="ORF">KBB96_06840</name>
</gene>
<dbReference type="InterPro" id="IPR030802">
    <property type="entry name" value="Permease_MalE"/>
</dbReference>
<evidence type="ECO:0000313" key="9">
    <source>
        <dbReference type="Proteomes" id="UP000676169"/>
    </source>
</evidence>
<proteinExistence type="inferred from homology"/>
<feature type="transmembrane region" description="Helical" evidence="7">
    <location>
        <begin position="159"/>
        <end position="180"/>
    </location>
</feature>
<sequence length="269" mass="28650">MFRGVTLFRLIGRLILDLIEYLGEIAMLVAETFVSLTRGKIRPRLVLHQIVETGYRSQPVVIVTGAFTGAVLAAQAMFQFKPLGMETGGGALVSVAMLRELGPSVTALMLAGRVGAAMAAEIGTMKVTEQVDALRSMDVHPIDYLVTPRLLAMVMAMPLLIAESAGFGIIASVIVGVGPFGVNPAYWLHQMGRYTDITDILIALTKGSVFGLLIVIISCHQGLKANQGAVGVGRGTTRAMVYSALAILIVNFFLTLFLNIIFPAGAAMK</sequence>
<keyword evidence="9" id="KW-1185">Reference proteome</keyword>
<dbReference type="RefSeq" id="WP_211633842.1">
    <property type="nucleotide sequence ID" value="NZ_CP073100.1"/>
</dbReference>
<comment type="similarity">
    <text evidence="2 7">Belongs to the MlaE permease family.</text>
</comment>
<dbReference type="GO" id="GO:0005548">
    <property type="term" value="F:phospholipid transporter activity"/>
    <property type="evidence" value="ECO:0007669"/>
    <property type="project" value="TreeGrafter"/>
</dbReference>
<keyword evidence="4 7" id="KW-0812">Transmembrane</keyword>
<keyword evidence="3" id="KW-0813">Transport</keyword>
<dbReference type="InterPro" id="IPR003453">
    <property type="entry name" value="ABC_MlaE_roteobac"/>
</dbReference>